<sequence length="60" mass="6756">MSKNCEVGDDQEESHRLKLFCAQLGGSITEGLLPMLSGDSPRWARMRLQIFIAFRTTELA</sequence>
<dbReference type="KEGG" id="barh:WN72_44630"/>
<reference evidence="1 2" key="1">
    <citation type="submission" date="2018-06" db="EMBL/GenBank/DDBJ databases">
        <title>Comparative genomics of Bradyrhizobium nodulating Arachidis hypogaea.</title>
        <authorList>
            <person name="Li Y."/>
        </authorList>
    </citation>
    <scope>NUCLEOTIDE SEQUENCE [LARGE SCALE GENOMIC DNA]</scope>
    <source>
        <strain evidence="1 2">CCBAU 051107</strain>
    </source>
</reference>
<organism evidence="1 2">
    <name type="scientific">Bradyrhizobium arachidis</name>
    <dbReference type="NCBI Taxonomy" id="858423"/>
    <lineage>
        <taxon>Bacteria</taxon>
        <taxon>Pseudomonadati</taxon>
        <taxon>Pseudomonadota</taxon>
        <taxon>Alphaproteobacteria</taxon>
        <taxon>Hyphomicrobiales</taxon>
        <taxon>Nitrobacteraceae</taxon>
        <taxon>Bradyrhizobium</taxon>
    </lineage>
</organism>
<name>A0AAE7TKM7_9BRAD</name>
<dbReference type="RefSeq" id="WP_092220911.1">
    <property type="nucleotide sequence ID" value="NZ_CP030050.1"/>
</dbReference>
<dbReference type="EMBL" id="CP030050">
    <property type="protein sequence ID" value="QOZ72592.1"/>
    <property type="molecule type" value="Genomic_DNA"/>
</dbReference>
<protein>
    <submittedName>
        <fullName evidence="1">Uncharacterized protein</fullName>
    </submittedName>
</protein>
<evidence type="ECO:0000313" key="1">
    <source>
        <dbReference type="EMBL" id="QOZ72592.1"/>
    </source>
</evidence>
<dbReference type="Proteomes" id="UP000594015">
    <property type="component" value="Chromosome"/>
</dbReference>
<gene>
    <name evidence="1" type="ORF">WN72_44630</name>
</gene>
<evidence type="ECO:0000313" key="2">
    <source>
        <dbReference type="Proteomes" id="UP000594015"/>
    </source>
</evidence>
<proteinExistence type="predicted"/>
<dbReference type="AlphaFoldDB" id="A0AAE7TKM7"/>
<accession>A0AAE7TKM7</accession>